<dbReference type="Pfam" id="PF01938">
    <property type="entry name" value="TRAM"/>
    <property type="match status" value="1"/>
</dbReference>
<dbReference type="EMBL" id="BSUN01000001">
    <property type="protein sequence ID" value="GMA33914.1"/>
    <property type="molecule type" value="Genomic_DNA"/>
</dbReference>
<dbReference type="SUPFAM" id="SSF50249">
    <property type="entry name" value="Nucleic acid-binding proteins"/>
    <property type="match status" value="1"/>
</dbReference>
<accession>A0ABQ6IAY0</accession>
<dbReference type="PROSITE" id="PS51687">
    <property type="entry name" value="SAM_MT_RNA_M5U"/>
    <property type="match status" value="1"/>
</dbReference>
<dbReference type="InterPro" id="IPR012340">
    <property type="entry name" value="NA-bd_OB-fold"/>
</dbReference>
<dbReference type="PANTHER" id="PTHR11061:SF30">
    <property type="entry name" value="TRNA (URACIL(54)-C(5))-METHYLTRANSFERASE"/>
    <property type="match status" value="1"/>
</dbReference>
<evidence type="ECO:0000256" key="4">
    <source>
        <dbReference type="PROSITE-ProRule" id="PRU01024"/>
    </source>
</evidence>
<evidence type="ECO:0000256" key="2">
    <source>
        <dbReference type="ARBA" id="ARBA00022679"/>
    </source>
</evidence>
<dbReference type="InterPro" id="IPR010280">
    <property type="entry name" value="U5_MeTrfase_fam"/>
</dbReference>
<feature type="domain" description="TRAM" evidence="6">
    <location>
        <begin position="1"/>
        <end position="57"/>
    </location>
</feature>
<feature type="binding site" evidence="4">
    <location>
        <position position="264"/>
    </location>
    <ligand>
        <name>S-adenosyl-L-methionine</name>
        <dbReference type="ChEBI" id="CHEBI:59789"/>
    </ligand>
</feature>
<dbReference type="Proteomes" id="UP001157125">
    <property type="component" value="Unassembled WGS sequence"/>
</dbReference>
<keyword evidence="2 4" id="KW-0808">Transferase</keyword>
<comment type="caution">
    <text evidence="4">Lacks conserved residue(s) required for the propagation of feature annotation.</text>
</comment>
<gene>
    <name evidence="7" type="ORF">GCM10025876_01180</name>
</gene>
<dbReference type="InterPro" id="IPR029063">
    <property type="entry name" value="SAM-dependent_MTases_sf"/>
</dbReference>
<evidence type="ECO:0000259" key="6">
    <source>
        <dbReference type="PROSITE" id="PS50926"/>
    </source>
</evidence>
<comment type="similarity">
    <text evidence="4">Belongs to the class I-like SAM-binding methyltransferase superfamily. RNA M5U methyltransferase family.</text>
</comment>
<evidence type="ECO:0000256" key="3">
    <source>
        <dbReference type="ARBA" id="ARBA00022691"/>
    </source>
</evidence>
<proteinExistence type="inferred from homology"/>
<dbReference type="PANTHER" id="PTHR11061">
    <property type="entry name" value="RNA M5U METHYLTRANSFERASE"/>
    <property type="match status" value="1"/>
</dbReference>
<keyword evidence="3 4" id="KW-0949">S-adenosyl-L-methionine</keyword>
<name>A0ABQ6IAY0_9MICO</name>
<feature type="region of interest" description="Disordered" evidence="5">
    <location>
        <begin position="364"/>
        <end position="384"/>
    </location>
</feature>
<feature type="binding site" evidence="4">
    <location>
        <position position="285"/>
    </location>
    <ligand>
        <name>S-adenosyl-L-methionine</name>
        <dbReference type="ChEBI" id="CHEBI:59789"/>
    </ligand>
</feature>
<dbReference type="PROSITE" id="PS50926">
    <property type="entry name" value="TRAM"/>
    <property type="match status" value="1"/>
</dbReference>
<evidence type="ECO:0000256" key="1">
    <source>
        <dbReference type="ARBA" id="ARBA00022603"/>
    </source>
</evidence>
<protein>
    <submittedName>
        <fullName evidence="7">RNA methyltransferase</fullName>
    </submittedName>
</protein>
<dbReference type="CDD" id="cd02440">
    <property type="entry name" value="AdoMet_MTases"/>
    <property type="match status" value="1"/>
</dbReference>
<dbReference type="GO" id="GO:0008168">
    <property type="term" value="F:methyltransferase activity"/>
    <property type="evidence" value="ECO:0007669"/>
    <property type="project" value="UniProtKB-KW"/>
</dbReference>
<organism evidence="7 8">
    <name type="scientific">Demequina litorisediminis</name>
    <dbReference type="NCBI Taxonomy" id="1849022"/>
    <lineage>
        <taxon>Bacteria</taxon>
        <taxon>Bacillati</taxon>
        <taxon>Actinomycetota</taxon>
        <taxon>Actinomycetes</taxon>
        <taxon>Micrococcales</taxon>
        <taxon>Demequinaceae</taxon>
        <taxon>Demequina</taxon>
    </lineage>
</organism>
<feature type="binding site" evidence="4">
    <location>
        <position position="237"/>
    </location>
    <ligand>
        <name>S-adenosyl-L-methionine</name>
        <dbReference type="ChEBI" id="CHEBI:59789"/>
    </ligand>
</feature>
<evidence type="ECO:0000256" key="5">
    <source>
        <dbReference type="SAM" id="MobiDB-lite"/>
    </source>
</evidence>
<keyword evidence="8" id="KW-1185">Reference proteome</keyword>
<evidence type="ECO:0000313" key="8">
    <source>
        <dbReference type="Proteomes" id="UP001157125"/>
    </source>
</evidence>
<comment type="caution">
    <text evidence="7">The sequence shown here is derived from an EMBL/GenBank/DDBJ whole genome shotgun (WGS) entry which is preliminary data.</text>
</comment>
<dbReference type="InterPro" id="IPR002792">
    <property type="entry name" value="TRAM_dom"/>
</dbReference>
<dbReference type="Gene3D" id="3.40.50.150">
    <property type="entry name" value="Vaccinia Virus protein VP39"/>
    <property type="match status" value="1"/>
</dbReference>
<dbReference type="GO" id="GO:0032259">
    <property type="term" value="P:methylation"/>
    <property type="evidence" value="ECO:0007669"/>
    <property type="project" value="UniProtKB-KW"/>
</dbReference>
<reference evidence="8" key="1">
    <citation type="journal article" date="2019" name="Int. J. Syst. Evol. Microbiol.">
        <title>The Global Catalogue of Microorganisms (GCM) 10K type strain sequencing project: providing services to taxonomists for standard genome sequencing and annotation.</title>
        <authorList>
            <consortium name="The Broad Institute Genomics Platform"/>
            <consortium name="The Broad Institute Genome Sequencing Center for Infectious Disease"/>
            <person name="Wu L."/>
            <person name="Ma J."/>
        </authorList>
    </citation>
    <scope>NUCLEOTIDE SEQUENCE [LARGE SCALE GENOMIC DNA]</scope>
    <source>
        <strain evidence="8">NBRC 112299</strain>
    </source>
</reference>
<keyword evidence="1 4" id="KW-0489">Methyltransferase</keyword>
<dbReference type="Gene3D" id="2.40.50.140">
    <property type="entry name" value="Nucleic acid-binding proteins"/>
    <property type="match status" value="1"/>
</dbReference>
<evidence type="ECO:0000313" key="7">
    <source>
        <dbReference type="EMBL" id="GMA33914.1"/>
    </source>
</evidence>
<sequence length="384" mass="41233">MTDIELTIGAPAHGGHCVARHEGRVVFVRHALPGERVLARLTEAGDDAKLWRADAIEIREASPDRVASAWPEAGPGGIGGGELAHVSLSGQRAWKQAVLDESFERFAKRPFGGTVAAVAGDDAAHGLRYRTRVTATANAEGKAGMHHHRGDGLVPLSEMPLATEDVERALLGQRFPAGARVAVAQGSDGTVRVTVNGKPWRSGKADTRPNAPRTLRESVTVGERTYEYKVDADGFWQVHRGAPAVLVAEVLERVGEAERVADLYAGAGLFTLPLAAAGRDVVSVEAHAGASRAARRNLHDYPSASIVHGDVRRTLRDGIGHLDAIVLDPRAPVQARPRWTRWQPAVHRGSCTWPATLWRWRATPPYSPSAATTSSTPRRMTSSP</sequence>
<dbReference type="SUPFAM" id="SSF53335">
    <property type="entry name" value="S-adenosyl-L-methionine-dependent methyltransferases"/>
    <property type="match status" value="1"/>
</dbReference>